<protein>
    <recommendedName>
        <fullName evidence="6 7">Methionine aminopeptidase</fullName>
        <shortName evidence="6">MAP</shortName>
        <shortName evidence="6">MetAP</shortName>
        <ecNumber evidence="6 7">3.4.11.18</ecNumber>
    </recommendedName>
    <alternativeName>
        <fullName evidence="6">Peptidase M</fullName>
    </alternativeName>
</protein>
<dbReference type="GO" id="GO:0046872">
    <property type="term" value="F:metal ion binding"/>
    <property type="evidence" value="ECO:0007669"/>
    <property type="project" value="UniProtKB-UniRule"/>
</dbReference>
<feature type="binding site" evidence="6">
    <location>
        <position position="100"/>
    </location>
    <ligand>
        <name>a divalent metal cation</name>
        <dbReference type="ChEBI" id="CHEBI:60240"/>
        <label>1</label>
    </ligand>
</feature>
<comment type="cofactor">
    <cofactor evidence="6">
        <name>Co(2+)</name>
        <dbReference type="ChEBI" id="CHEBI:48828"/>
    </cofactor>
    <cofactor evidence="6">
        <name>Zn(2+)</name>
        <dbReference type="ChEBI" id="CHEBI:29105"/>
    </cofactor>
    <cofactor evidence="6">
        <name>Mn(2+)</name>
        <dbReference type="ChEBI" id="CHEBI:29035"/>
    </cofactor>
    <cofactor evidence="6">
        <name>Fe(2+)</name>
        <dbReference type="ChEBI" id="CHEBI:29033"/>
    </cofactor>
    <text evidence="6">Binds 2 divalent metal cations per subunit. Has a high-affinity and a low affinity metal-binding site. The true nature of the physiological cofactor is under debate. The enzyme is active with cobalt, zinc, manganese or divalent iron ions. Most likely, methionine aminopeptidases function as mononuclear Fe(2+)-metalloproteases under physiological conditions, and the catalytically relevant metal-binding site has been assigned to the histidine-containing high-affinity site.</text>
</comment>
<dbReference type="InterPro" id="IPR000994">
    <property type="entry name" value="Pept_M24"/>
</dbReference>
<reference evidence="9" key="1">
    <citation type="submission" date="2021-04" db="EMBL/GenBank/DDBJ databases">
        <authorList>
            <person name="Postec A."/>
        </authorList>
    </citation>
    <scope>NUCLEOTIDE SEQUENCE</scope>
    <source>
        <strain evidence="9">F1F22</strain>
    </source>
</reference>
<comment type="subunit">
    <text evidence="6">Monomer.</text>
</comment>
<dbReference type="AlphaFoldDB" id="A0AAX3BD06"/>
<evidence type="ECO:0000256" key="7">
    <source>
        <dbReference type="RuleBase" id="RU003653"/>
    </source>
</evidence>
<dbReference type="GO" id="GO:0006508">
    <property type="term" value="P:proteolysis"/>
    <property type="evidence" value="ECO:0007669"/>
    <property type="project" value="UniProtKB-KW"/>
</dbReference>
<feature type="binding site" evidence="6">
    <location>
        <position position="111"/>
    </location>
    <ligand>
        <name>a divalent metal cation</name>
        <dbReference type="ChEBI" id="CHEBI:60240"/>
        <label>1</label>
    </ligand>
</feature>
<evidence type="ECO:0000259" key="8">
    <source>
        <dbReference type="Pfam" id="PF00557"/>
    </source>
</evidence>
<dbReference type="Pfam" id="PF00557">
    <property type="entry name" value="Peptidase_M24"/>
    <property type="match status" value="1"/>
</dbReference>
<dbReference type="InterPro" id="IPR001714">
    <property type="entry name" value="Pept_M24_MAP"/>
</dbReference>
<feature type="binding site" evidence="6">
    <location>
        <position position="174"/>
    </location>
    <ligand>
        <name>a divalent metal cation</name>
        <dbReference type="ChEBI" id="CHEBI:60240"/>
        <label>2</label>
        <note>catalytic</note>
    </ligand>
</feature>
<feature type="domain" description="Peptidase M24" evidence="8">
    <location>
        <begin position="11"/>
        <end position="246"/>
    </location>
</feature>
<dbReference type="PRINTS" id="PR00599">
    <property type="entry name" value="MAPEPTIDASE"/>
</dbReference>
<accession>A0AAX3BD06</accession>
<dbReference type="PANTHER" id="PTHR43330">
    <property type="entry name" value="METHIONINE AMINOPEPTIDASE"/>
    <property type="match status" value="1"/>
</dbReference>
<evidence type="ECO:0000256" key="2">
    <source>
        <dbReference type="ARBA" id="ARBA00022438"/>
    </source>
</evidence>
<dbReference type="EC" id="3.4.11.18" evidence="6 7"/>
<feature type="binding site" evidence="6">
    <location>
        <position position="208"/>
    </location>
    <ligand>
        <name>a divalent metal cation</name>
        <dbReference type="ChEBI" id="CHEBI:60240"/>
        <label>2</label>
        <note>catalytic</note>
    </ligand>
</feature>
<dbReference type="GO" id="GO:0070006">
    <property type="term" value="F:metalloaminopeptidase activity"/>
    <property type="evidence" value="ECO:0007669"/>
    <property type="project" value="UniProtKB-UniRule"/>
</dbReference>
<dbReference type="KEGG" id="taqu:KDW03_11920"/>
<feature type="binding site" evidence="6">
    <location>
        <position position="239"/>
    </location>
    <ligand>
        <name>a divalent metal cation</name>
        <dbReference type="ChEBI" id="CHEBI:60240"/>
        <label>2</label>
        <note>catalytic</note>
    </ligand>
</feature>
<keyword evidence="5 6" id="KW-0378">Hydrolase</keyword>
<dbReference type="Proteomes" id="UP001056539">
    <property type="component" value="Chromosome"/>
</dbReference>
<evidence type="ECO:0000256" key="4">
    <source>
        <dbReference type="ARBA" id="ARBA00022723"/>
    </source>
</evidence>
<comment type="similarity">
    <text evidence="6">Belongs to the peptidase M24A family. Methionine aminopeptidase type 1 subfamily.</text>
</comment>
<gene>
    <name evidence="6 9" type="primary">map</name>
    <name evidence="9" type="ORF">KDW03_11920</name>
</gene>
<dbReference type="EMBL" id="CP073355">
    <property type="protein sequence ID" value="URA10168.1"/>
    <property type="molecule type" value="Genomic_DNA"/>
</dbReference>
<dbReference type="PROSITE" id="PS00680">
    <property type="entry name" value="MAP_1"/>
    <property type="match status" value="1"/>
</dbReference>
<dbReference type="CDD" id="cd01086">
    <property type="entry name" value="MetAP1"/>
    <property type="match status" value="1"/>
</dbReference>
<evidence type="ECO:0000256" key="1">
    <source>
        <dbReference type="ARBA" id="ARBA00002521"/>
    </source>
</evidence>
<keyword evidence="10" id="KW-1185">Reference proteome</keyword>
<keyword evidence="4 6" id="KW-0479">Metal-binding</keyword>
<dbReference type="InterPro" id="IPR002467">
    <property type="entry name" value="Pept_M24A_MAP1"/>
</dbReference>
<evidence type="ECO:0000256" key="5">
    <source>
        <dbReference type="ARBA" id="ARBA00022801"/>
    </source>
</evidence>
<name>A0AAX3BD06_9SPIR</name>
<evidence type="ECO:0000256" key="3">
    <source>
        <dbReference type="ARBA" id="ARBA00022670"/>
    </source>
</evidence>
<dbReference type="GO" id="GO:0004239">
    <property type="term" value="F:initiator methionyl aminopeptidase activity"/>
    <property type="evidence" value="ECO:0007669"/>
    <property type="project" value="UniProtKB-UniRule"/>
</dbReference>
<feature type="binding site" evidence="6">
    <location>
        <position position="239"/>
    </location>
    <ligand>
        <name>a divalent metal cation</name>
        <dbReference type="ChEBI" id="CHEBI:60240"/>
        <label>1</label>
    </ligand>
</feature>
<sequence length="256" mass="28436">MILLKNSVEIEYIRKSNQIIASIFRMLHPYIRPGVKTKEIDEIIEDAILSRGARPSFKGYTPGGGFRPYPAASCISVNEVVIHGIPGEYTLRDGDIVSIDIGTDFHGYYGDASYTYLVGNVSEKNRTLVEDTRKALDLAIEVCREGVYLNEIGRVISSYLLPRGYGILRDYCGHGVGKALHEDPPVLNYYDPKRKGPKLKKGMVIAIEPMVTLGTHEVTVLKDGWTVVTKDGSWAAHWEHSVAITDGEPIVLSAWE</sequence>
<dbReference type="RefSeq" id="WP_271435301.1">
    <property type="nucleotide sequence ID" value="NZ_CP073355.1"/>
</dbReference>
<dbReference type="PANTHER" id="PTHR43330:SF27">
    <property type="entry name" value="METHIONINE AMINOPEPTIDASE"/>
    <property type="match status" value="1"/>
</dbReference>
<dbReference type="NCBIfam" id="TIGR00500">
    <property type="entry name" value="met_pdase_I"/>
    <property type="match status" value="1"/>
</dbReference>
<dbReference type="SUPFAM" id="SSF55920">
    <property type="entry name" value="Creatinase/aminopeptidase"/>
    <property type="match status" value="1"/>
</dbReference>
<dbReference type="HAMAP" id="MF_01974">
    <property type="entry name" value="MetAP_1"/>
    <property type="match status" value="1"/>
</dbReference>
<keyword evidence="2 6" id="KW-0031">Aminopeptidase</keyword>
<dbReference type="InterPro" id="IPR036005">
    <property type="entry name" value="Creatinase/aminopeptidase-like"/>
</dbReference>
<feature type="binding site" evidence="6">
    <location>
        <position position="181"/>
    </location>
    <ligand>
        <name>substrate</name>
    </ligand>
</feature>
<dbReference type="Gene3D" id="3.90.230.10">
    <property type="entry name" value="Creatinase/methionine aminopeptidase superfamily"/>
    <property type="match status" value="1"/>
</dbReference>
<evidence type="ECO:0000313" key="9">
    <source>
        <dbReference type="EMBL" id="URA10168.1"/>
    </source>
</evidence>
<keyword evidence="3 6" id="KW-0645">Protease</keyword>
<feature type="binding site" evidence="6">
    <location>
        <position position="111"/>
    </location>
    <ligand>
        <name>a divalent metal cation</name>
        <dbReference type="ChEBI" id="CHEBI:60240"/>
        <label>2</label>
        <note>catalytic</note>
    </ligand>
</feature>
<evidence type="ECO:0000256" key="6">
    <source>
        <dbReference type="HAMAP-Rule" id="MF_01974"/>
    </source>
</evidence>
<comment type="catalytic activity">
    <reaction evidence="6 7">
        <text>Release of N-terminal amino acids, preferentially methionine, from peptides and arylamides.</text>
        <dbReference type="EC" id="3.4.11.18"/>
    </reaction>
</comment>
<proteinExistence type="inferred from homology"/>
<reference evidence="9" key="2">
    <citation type="submission" date="2022-06" db="EMBL/GenBank/DDBJ databases">
        <title>Thermospira aquatica gen. nov., sp. nov.</title>
        <authorList>
            <person name="Ben Ali Gam Z."/>
            <person name="Labat M."/>
        </authorList>
    </citation>
    <scope>NUCLEOTIDE SEQUENCE</scope>
    <source>
        <strain evidence="9">F1F22</strain>
    </source>
</reference>
<comment type="function">
    <text evidence="1 6">Removes the N-terminal methionine from nascent proteins. The N-terminal methionine is often cleaved when the second residue in the primary sequence is small and uncharged (Met-Ala-, Cys, Gly, Pro, Ser, Thr, or Val). Requires deformylation of the N(alpha)-formylated initiator methionine before it can be hydrolyzed.</text>
</comment>
<organism evidence="9 10">
    <name type="scientific">Thermospira aquatica</name>
    <dbReference type="NCBI Taxonomy" id="2828656"/>
    <lineage>
        <taxon>Bacteria</taxon>
        <taxon>Pseudomonadati</taxon>
        <taxon>Spirochaetota</taxon>
        <taxon>Spirochaetia</taxon>
        <taxon>Brevinematales</taxon>
        <taxon>Thermospiraceae</taxon>
        <taxon>Thermospira</taxon>
    </lineage>
</organism>
<feature type="binding site" evidence="6">
    <location>
        <position position="83"/>
    </location>
    <ligand>
        <name>substrate</name>
    </ligand>
</feature>
<dbReference type="GO" id="GO:0005829">
    <property type="term" value="C:cytosol"/>
    <property type="evidence" value="ECO:0007669"/>
    <property type="project" value="TreeGrafter"/>
</dbReference>
<evidence type="ECO:0000313" key="10">
    <source>
        <dbReference type="Proteomes" id="UP001056539"/>
    </source>
</evidence>